<proteinExistence type="predicted"/>
<dbReference type="Gene3D" id="3.30.70.1290">
    <property type="entry name" value="Transposase IS200-like"/>
    <property type="match status" value="1"/>
</dbReference>
<dbReference type="SUPFAM" id="SSF143422">
    <property type="entry name" value="Transposase IS200-like"/>
    <property type="match status" value="1"/>
</dbReference>
<name>A0A0J7IJ40_9FLAO</name>
<dbReference type="Proteomes" id="UP000036261">
    <property type="component" value="Unassembled WGS sequence"/>
</dbReference>
<dbReference type="STRING" id="558151.ACM46_00280"/>
<evidence type="ECO:0000259" key="1">
    <source>
        <dbReference type="SMART" id="SM01321"/>
    </source>
</evidence>
<dbReference type="GO" id="GO:0004803">
    <property type="term" value="F:transposase activity"/>
    <property type="evidence" value="ECO:0007669"/>
    <property type="project" value="InterPro"/>
</dbReference>
<dbReference type="AlphaFoldDB" id="A0A0J7IJ40"/>
<accession>A0A0J7IJ40</accession>
<organism evidence="2 3">
    <name type="scientific">Chryseobacterium angstadtii</name>
    <dbReference type="NCBI Taxonomy" id="558151"/>
    <lineage>
        <taxon>Bacteria</taxon>
        <taxon>Pseudomonadati</taxon>
        <taxon>Bacteroidota</taxon>
        <taxon>Flavobacteriia</taxon>
        <taxon>Flavobacteriales</taxon>
        <taxon>Weeksellaceae</taxon>
        <taxon>Chryseobacterium group</taxon>
        <taxon>Chryseobacterium</taxon>
    </lineage>
</organism>
<dbReference type="InterPro" id="IPR036515">
    <property type="entry name" value="Transposase_17_sf"/>
</dbReference>
<sequence>MTIAEHFESGYIYHVYSHANGKDLLFVEDSNYQYFLDRLLKYVTPVAEIYAYCLMPNHFHLLLRFKDVAENGVEDEHQYLMRPFSNFLNSYAKAYNKRYNRKGALFLDFLRRKRVQDEKYLLKLLHYIHNNPVHHGFVSKAEKWKYSSYNSYTNVEKASRIERKEMQKYFDTKEDFLGYHQSNVEYDFMDLE</sequence>
<evidence type="ECO:0000313" key="3">
    <source>
        <dbReference type="Proteomes" id="UP000036261"/>
    </source>
</evidence>
<keyword evidence="3" id="KW-1185">Reference proteome</keyword>
<dbReference type="EMBL" id="LFND01000001">
    <property type="protein sequence ID" value="KMQ66041.1"/>
    <property type="molecule type" value="Genomic_DNA"/>
</dbReference>
<dbReference type="OrthoDB" id="9788881at2"/>
<dbReference type="GO" id="GO:0006313">
    <property type="term" value="P:DNA transposition"/>
    <property type="evidence" value="ECO:0007669"/>
    <property type="project" value="InterPro"/>
</dbReference>
<dbReference type="InterPro" id="IPR002686">
    <property type="entry name" value="Transposase_17"/>
</dbReference>
<reference evidence="2 3" key="1">
    <citation type="journal article" date="2013" name="Int. J. Syst. Evol. Microbiol.">
        <title>Chryseobacterium angstadtii sp. nov., isolated from a newt tank.</title>
        <authorList>
            <person name="Kirk K.E."/>
            <person name="Hoffman J.A."/>
            <person name="Smith K.A."/>
            <person name="Strahan B.L."/>
            <person name="Failor K.C."/>
            <person name="Krebs J.E."/>
            <person name="Gale A.N."/>
            <person name="Do T.D."/>
            <person name="Sontag T.C."/>
            <person name="Batties A.M."/>
            <person name="Mistiszyn K."/>
            <person name="Newman J.D."/>
        </authorList>
    </citation>
    <scope>NUCLEOTIDE SEQUENCE [LARGE SCALE GENOMIC DNA]</scope>
    <source>
        <strain evidence="2 3">KM</strain>
    </source>
</reference>
<dbReference type="GO" id="GO:0003677">
    <property type="term" value="F:DNA binding"/>
    <property type="evidence" value="ECO:0007669"/>
    <property type="project" value="InterPro"/>
</dbReference>
<protein>
    <submittedName>
        <fullName evidence="2">Transposase</fullName>
    </submittedName>
</protein>
<evidence type="ECO:0000313" key="2">
    <source>
        <dbReference type="EMBL" id="KMQ66041.1"/>
    </source>
</evidence>
<dbReference type="PANTHER" id="PTHR34322:SF2">
    <property type="entry name" value="TRANSPOSASE IS200-LIKE DOMAIN-CONTAINING PROTEIN"/>
    <property type="match status" value="1"/>
</dbReference>
<dbReference type="RefSeq" id="WP_048504644.1">
    <property type="nucleotide sequence ID" value="NZ_LFND01000001.1"/>
</dbReference>
<dbReference type="PATRIC" id="fig|558151.6.peg.61"/>
<feature type="domain" description="Transposase IS200-like" evidence="1">
    <location>
        <begin position="8"/>
        <end position="131"/>
    </location>
</feature>
<gene>
    <name evidence="2" type="ORF">ACM46_00280</name>
</gene>
<dbReference type="PANTHER" id="PTHR34322">
    <property type="entry name" value="TRANSPOSASE, Y1_TNP DOMAIN-CONTAINING"/>
    <property type="match status" value="1"/>
</dbReference>
<comment type="caution">
    <text evidence="2">The sequence shown here is derived from an EMBL/GenBank/DDBJ whole genome shotgun (WGS) entry which is preliminary data.</text>
</comment>
<dbReference type="SMART" id="SM01321">
    <property type="entry name" value="Y1_Tnp"/>
    <property type="match status" value="1"/>
</dbReference>